<comment type="caution">
    <text evidence="7">The sequence shown here is derived from an EMBL/GenBank/DDBJ whole genome shotgun (WGS) entry which is preliminary data.</text>
</comment>
<reference evidence="7 8" key="1">
    <citation type="submission" date="2024-10" db="EMBL/GenBank/DDBJ databases">
        <title>Novel secondary metabolite-producing bacteria for plant disease control.</title>
        <authorList>
            <person name="Chevrette M."/>
        </authorList>
    </citation>
    <scope>NUCLEOTIDE SEQUENCE [LARGE SCALE GENOMIC DNA]</scope>
    <source>
        <strain evidence="7 8">J30 TE3557</strain>
    </source>
</reference>
<keyword evidence="8" id="KW-1185">Reference proteome</keyword>
<dbReference type="EMBL" id="JBIYEW010000003">
    <property type="protein sequence ID" value="MFK4639977.1"/>
    <property type="molecule type" value="Genomic_DNA"/>
</dbReference>
<feature type="compositionally biased region" description="Basic and acidic residues" evidence="5">
    <location>
        <begin position="52"/>
        <end position="68"/>
    </location>
</feature>
<feature type="region of interest" description="Disordered" evidence="5">
    <location>
        <begin position="52"/>
        <end position="96"/>
    </location>
</feature>
<feature type="domain" description="HTH tetR-type" evidence="6">
    <location>
        <begin position="94"/>
        <end position="154"/>
    </location>
</feature>
<dbReference type="InterPro" id="IPR009057">
    <property type="entry name" value="Homeodomain-like_sf"/>
</dbReference>
<dbReference type="InterPro" id="IPR050109">
    <property type="entry name" value="HTH-type_TetR-like_transc_reg"/>
</dbReference>
<dbReference type="Pfam" id="PF00440">
    <property type="entry name" value="TetR_N"/>
    <property type="match status" value="1"/>
</dbReference>
<dbReference type="InterPro" id="IPR036271">
    <property type="entry name" value="Tet_transcr_reg_TetR-rel_C_sf"/>
</dbReference>
<evidence type="ECO:0000256" key="2">
    <source>
        <dbReference type="ARBA" id="ARBA00023125"/>
    </source>
</evidence>
<evidence type="ECO:0000259" key="6">
    <source>
        <dbReference type="PROSITE" id="PS50977"/>
    </source>
</evidence>
<protein>
    <submittedName>
        <fullName evidence="7">AcrR family transcriptional regulator</fullName>
    </submittedName>
</protein>
<dbReference type="PROSITE" id="PS50977">
    <property type="entry name" value="HTH_TETR_2"/>
    <property type="match status" value="1"/>
</dbReference>
<dbReference type="InterPro" id="IPR054129">
    <property type="entry name" value="DesT_TetR_C"/>
</dbReference>
<dbReference type="SUPFAM" id="SSF46689">
    <property type="entry name" value="Homeodomain-like"/>
    <property type="match status" value="1"/>
</dbReference>
<dbReference type="PRINTS" id="PR00455">
    <property type="entry name" value="HTHTETR"/>
</dbReference>
<dbReference type="Proteomes" id="UP001620520">
    <property type="component" value="Unassembled WGS sequence"/>
</dbReference>
<gene>
    <name evidence="7" type="ORF">ABIA52_002866</name>
</gene>
<evidence type="ECO:0000313" key="7">
    <source>
        <dbReference type="EMBL" id="MFK4639977.1"/>
    </source>
</evidence>
<feature type="DNA-binding region" description="H-T-H motif" evidence="4">
    <location>
        <begin position="117"/>
        <end position="136"/>
    </location>
</feature>
<organism evidence="7 8">
    <name type="scientific">Paenarthrobacter histidinolovorans</name>
    <dbReference type="NCBI Taxonomy" id="43664"/>
    <lineage>
        <taxon>Bacteria</taxon>
        <taxon>Bacillati</taxon>
        <taxon>Actinomycetota</taxon>
        <taxon>Actinomycetes</taxon>
        <taxon>Micrococcales</taxon>
        <taxon>Micrococcaceae</taxon>
        <taxon>Paenarthrobacter</taxon>
    </lineage>
</organism>
<evidence type="ECO:0000256" key="3">
    <source>
        <dbReference type="ARBA" id="ARBA00023163"/>
    </source>
</evidence>
<name>A0ABW8N8R6_9MICC</name>
<keyword evidence="3" id="KW-0804">Transcription</keyword>
<keyword evidence="1" id="KW-0805">Transcription regulation</keyword>
<evidence type="ECO:0000256" key="4">
    <source>
        <dbReference type="PROSITE-ProRule" id="PRU00335"/>
    </source>
</evidence>
<dbReference type="Gene3D" id="1.10.357.10">
    <property type="entry name" value="Tetracycline Repressor, domain 2"/>
    <property type="match status" value="1"/>
</dbReference>
<proteinExistence type="predicted"/>
<dbReference type="Pfam" id="PF21943">
    <property type="entry name" value="TetR_C_46"/>
    <property type="match status" value="1"/>
</dbReference>
<dbReference type="PROSITE" id="PS01081">
    <property type="entry name" value="HTH_TETR_1"/>
    <property type="match status" value="1"/>
</dbReference>
<dbReference type="InterPro" id="IPR001647">
    <property type="entry name" value="HTH_TetR"/>
</dbReference>
<evidence type="ECO:0000313" key="8">
    <source>
        <dbReference type="Proteomes" id="UP001620520"/>
    </source>
</evidence>
<accession>A0ABW8N8R6</accession>
<evidence type="ECO:0000256" key="5">
    <source>
        <dbReference type="SAM" id="MobiDB-lite"/>
    </source>
</evidence>
<dbReference type="PANTHER" id="PTHR30055">
    <property type="entry name" value="HTH-TYPE TRANSCRIPTIONAL REGULATOR RUTR"/>
    <property type="match status" value="1"/>
</dbReference>
<dbReference type="PANTHER" id="PTHR30055:SF227">
    <property type="entry name" value="TRANSCRIPTIONAL REGULATORY PROTEIN (PROBABLY TETR-FAMILY)-RELATED"/>
    <property type="match status" value="1"/>
</dbReference>
<dbReference type="SUPFAM" id="SSF48498">
    <property type="entry name" value="Tetracyclin repressor-like, C-terminal domain"/>
    <property type="match status" value="1"/>
</dbReference>
<sequence length="289" mass="31301">MVRPSDHRPAGSPGLPGPTHKKLVCHDLCVLRDLTTRQTIRDAPSPGAFARAGDHLGHDGHVSKRTDLSRPVGTSALPEPASDGQPTRVRMTGQQRKSQLIGIGRALFASRGLDGTTIEEIAASAGVSKPVIYEHFGSKEGLYRQVVETEFRILLDSITEALSTEAKPRVLVERAALALLGYIEDRTDGFRILMRDAPPSQPEGAFSTLLSHVTARVEHLLSDEFARRGFSAADGAMYAQMLVGMVAMTGQWWLDSRTPDKRAVAAHLVNLAWNGLTGLQKEPGLRSAD</sequence>
<dbReference type="InterPro" id="IPR023772">
    <property type="entry name" value="DNA-bd_HTH_TetR-type_CS"/>
</dbReference>
<evidence type="ECO:0000256" key="1">
    <source>
        <dbReference type="ARBA" id="ARBA00023015"/>
    </source>
</evidence>
<keyword evidence="2 4" id="KW-0238">DNA-binding</keyword>